<protein>
    <submittedName>
        <fullName evidence="2">PepSY domain-containing protein</fullName>
    </submittedName>
</protein>
<accession>A0ABX2TAG6</accession>
<proteinExistence type="predicted"/>
<organism evidence="2 3">
    <name type="scientific">Azospirillum oleiclasticum</name>
    <dbReference type="NCBI Taxonomy" id="2735135"/>
    <lineage>
        <taxon>Bacteria</taxon>
        <taxon>Pseudomonadati</taxon>
        <taxon>Pseudomonadota</taxon>
        <taxon>Alphaproteobacteria</taxon>
        <taxon>Rhodospirillales</taxon>
        <taxon>Azospirillaceae</taxon>
        <taxon>Azospirillum</taxon>
    </lineage>
</organism>
<sequence>MRIAGRLALGLGAVNLFTLVLIAAVSAEDGSWAKRNKLPPAHAIPVSEVALRAERSGLDRIVRIDTDGTSYRVEGLDGSGRRVDLRVDPVSGTVTR</sequence>
<dbReference type="Proteomes" id="UP000584642">
    <property type="component" value="Unassembled WGS sequence"/>
</dbReference>
<dbReference type="Pfam" id="PF13670">
    <property type="entry name" value="PepSY_2"/>
    <property type="match status" value="1"/>
</dbReference>
<dbReference type="InterPro" id="IPR025711">
    <property type="entry name" value="PepSY"/>
</dbReference>
<reference evidence="2 3" key="1">
    <citation type="submission" date="2020-05" db="EMBL/GenBank/DDBJ databases">
        <title>Azospirillum oleiclasticum sp. nov, a nitrogen-fixing and heavy crude oil-emulsifying bacterium isolated from the crude oil of Yumen Oilfield.</title>
        <authorList>
            <person name="Wu D."/>
            <person name="Cai M."/>
            <person name="Zhang X."/>
        </authorList>
    </citation>
    <scope>NUCLEOTIDE SEQUENCE [LARGE SCALE GENOMIC DNA]</scope>
    <source>
        <strain evidence="2 3">ROY-1-1-2</strain>
    </source>
</reference>
<keyword evidence="3" id="KW-1185">Reference proteome</keyword>
<dbReference type="EMBL" id="JABFDB010000011">
    <property type="protein sequence ID" value="NYZ21181.1"/>
    <property type="molecule type" value="Genomic_DNA"/>
</dbReference>
<name>A0ABX2TAG6_9PROT</name>
<comment type="caution">
    <text evidence="2">The sequence shown here is derived from an EMBL/GenBank/DDBJ whole genome shotgun (WGS) entry which is preliminary data.</text>
</comment>
<evidence type="ECO:0000259" key="1">
    <source>
        <dbReference type="Pfam" id="PF13670"/>
    </source>
</evidence>
<dbReference type="RefSeq" id="WP_180282962.1">
    <property type="nucleotide sequence ID" value="NZ_JABFDB010000011.1"/>
</dbReference>
<evidence type="ECO:0000313" key="3">
    <source>
        <dbReference type="Proteomes" id="UP000584642"/>
    </source>
</evidence>
<evidence type="ECO:0000313" key="2">
    <source>
        <dbReference type="EMBL" id="NYZ21181.1"/>
    </source>
</evidence>
<feature type="domain" description="PepSY" evidence="1">
    <location>
        <begin position="18"/>
        <end position="95"/>
    </location>
</feature>
<gene>
    <name evidence="2" type="ORF">HND93_15800</name>
</gene>